<evidence type="ECO:0000259" key="3">
    <source>
        <dbReference type="PROSITE" id="PS51233"/>
    </source>
</evidence>
<dbReference type="PROSITE" id="PS51233">
    <property type="entry name" value="VWFD"/>
    <property type="match status" value="1"/>
</dbReference>
<dbReference type="Pfam" id="PF00094">
    <property type="entry name" value="VWD"/>
    <property type="match status" value="1"/>
</dbReference>
<dbReference type="PANTHER" id="PTHR11339">
    <property type="entry name" value="EXTRACELLULAR MATRIX GLYCOPROTEIN RELATED"/>
    <property type="match status" value="1"/>
</dbReference>
<feature type="domain" description="VWFD" evidence="3">
    <location>
        <begin position="117"/>
        <end position="292"/>
    </location>
</feature>
<keyword evidence="1" id="KW-1015">Disulfide bond</keyword>
<dbReference type="SMART" id="SM00216">
    <property type="entry name" value="VWD"/>
    <property type="match status" value="1"/>
</dbReference>
<evidence type="ECO:0000256" key="1">
    <source>
        <dbReference type="ARBA" id="ARBA00023157"/>
    </source>
</evidence>
<protein>
    <recommendedName>
        <fullName evidence="3">VWFD domain-containing protein</fullName>
    </recommendedName>
</protein>
<dbReference type="PANTHER" id="PTHR11339:SF374">
    <property type="entry name" value="ZONADHESIN"/>
    <property type="match status" value="1"/>
</dbReference>
<organism evidence="4 5">
    <name type="scientific">Ranitomeya imitator</name>
    <name type="common">mimic poison frog</name>
    <dbReference type="NCBI Taxonomy" id="111125"/>
    <lineage>
        <taxon>Eukaryota</taxon>
        <taxon>Metazoa</taxon>
        <taxon>Chordata</taxon>
        <taxon>Craniata</taxon>
        <taxon>Vertebrata</taxon>
        <taxon>Euteleostomi</taxon>
        <taxon>Amphibia</taxon>
        <taxon>Batrachia</taxon>
        <taxon>Anura</taxon>
        <taxon>Neobatrachia</taxon>
        <taxon>Hyloidea</taxon>
        <taxon>Dendrobatidae</taxon>
        <taxon>Dendrobatinae</taxon>
        <taxon>Ranitomeya</taxon>
    </lineage>
</organism>
<keyword evidence="2" id="KW-0325">Glycoprotein</keyword>
<keyword evidence="5" id="KW-1185">Reference proteome</keyword>
<gene>
    <name evidence="4" type="ORF">RIMI_LOCUS7344604</name>
</gene>
<sequence>MVLRRGPEGEFPLLQTLGTIEDTFRYLCPIDLYWDRNSVSARSDILLVSADTIRYRPIPSDTDTCKYRKTLGTIRIPSDTWCPIDLYWYRVSVSAISDTFRVSADTIRYRYFQVSDGNCEVSGDPHYYTFDKQVHHFMGTCTYTLSILCKDEENLTYFNVEAANENRGDNTGVSYVKSVNVYVYGYKITLEKNRVVKVDGQTVTLPIHLAPDVDVGICGWNVLVTTGFGLQVRFDGKQRVVITILGYYSGKVCGLCGNFNGNPADDFLNPDGVLEPDSNSLGNSWQVDNDPR</sequence>
<proteinExistence type="predicted"/>
<dbReference type="EMBL" id="CAUEEQ010013864">
    <property type="protein sequence ID" value="CAJ0937847.1"/>
    <property type="molecule type" value="Genomic_DNA"/>
</dbReference>
<accession>A0ABN9LFB8</accession>
<evidence type="ECO:0000313" key="5">
    <source>
        <dbReference type="Proteomes" id="UP001176940"/>
    </source>
</evidence>
<evidence type="ECO:0000256" key="2">
    <source>
        <dbReference type="ARBA" id="ARBA00023180"/>
    </source>
</evidence>
<dbReference type="Proteomes" id="UP001176940">
    <property type="component" value="Unassembled WGS sequence"/>
</dbReference>
<evidence type="ECO:0000313" key="4">
    <source>
        <dbReference type="EMBL" id="CAJ0937847.1"/>
    </source>
</evidence>
<name>A0ABN9LFB8_9NEOB</name>
<reference evidence="4" key="1">
    <citation type="submission" date="2023-07" db="EMBL/GenBank/DDBJ databases">
        <authorList>
            <person name="Stuckert A."/>
        </authorList>
    </citation>
    <scope>NUCLEOTIDE SEQUENCE</scope>
</reference>
<comment type="caution">
    <text evidence="4">The sequence shown here is derived from an EMBL/GenBank/DDBJ whole genome shotgun (WGS) entry which is preliminary data.</text>
</comment>
<dbReference type="InterPro" id="IPR050780">
    <property type="entry name" value="Mucin_vWF_Thrombospondin_sf"/>
</dbReference>
<dbReference type="InterPro" id="IPR001846">
    <property type="entry name" value="VWF_type-D"/>
</dbReference>